<dbReference type="SUPFAM" id="SSF53335">
    <property type="entry name" value="S-adenosyl-L-methionine-dependent methyltransferases"/>
    <property type="match status" value="1"/>
</dbReference>
<dbReference type="InterPro" id="IPR023267">
    <property type="entry name" value="RCMT"/>
</dbReference>
<comment type="similarity">
    <text evidence="5">Belongs to the class I-like SAM-binding methyltransferase superfamily. RsmB/NOP family.</text>
</comment>
<dbReference type="PROSITE" id="PS51686">
    <property type="entry name" value="SAM_MT_RSMB_NOP"/>
    <property type="match status" value="1"/>
</dbReference>
<dbReference type="GeneID" id="27715223"/>
<dbReference type="Pfam" id="PF01189">
    <property type="entry name" value="Methyltr_RsmB-F"/>
    <property type="match status" value="1"/>
</dbReference>
<accession>A0A0D2JN56</accession>
<dbReference type="Gene3D" id="3.30.70.1170">
    <property type="entry name" value="Sun protein, domain 3"/>
    <property type="match status" value="1"/>
</dbReference>
<feature type="binding site" evidence="5">
    <location>
        <position position="299"/>
    </location>
    <ligand>
        <name>S-adenosyl-L-methionine</name>
        <dbReference type="ChEBI" id="CHEBI:59789"/>
    </ligand>
</feature>
<feature type="domain" description="SAM-dependent MTase RsmB/NOP-type" evidence="7">
    <location>
        <begin position="132"/>
        <end position="504"/>
    </location>
</feature>
<feature type="binding site" evidence="5">
    <location>
        <position position="271"/>
    </location>
    <ligand>
        <name>S-adenosyl-L-methionine</name>
        <dbReference type="ChEBI" id="CHEBI:59789"/>
    </ligand>
</feature>
<keyword evidence="2 5" id="KW-0808">Transferase</keyword>
<organism evidence="8 9">
    <name type="scientific">Fonsecaea multimorphosa CBS 102226</name>
    <dbReference type="NCBI Taxonomy" id="1442371"/>
    <lineage>
        <taxon>Eukaryota</taxon>
        <taxon>Fungi</taxon>
        <taxon>Dikarya</taxon>
        <taxon>Ascomycota</taxon>
        <taxon>Pezizomycotina</taxon>
        <taxon>Eurotiomycetes</taxon>
        <taxon>Chaetothyriomycetidae</taxon>
        <taxon>Chaetothyriales</taxon>
        <taxon>Herpotrichiellaceae</taxon>
        <taxon>Fonsecaea</taxon>
    </lineage>
</organism>
<evidence type="ECO:0000313" key="8">
    <source>
        <dbReference type="EMBL" id="KIX94787.1"/>
    </source>
</evidence>
<gene>
    <name evidence="8" type="ORF">Z520_09477</name>
</gene>
<dbReference type="PANTHER" id="PTHR22807:SF4">
    <property type="entry name" value="28S RRNA (CYTOSINE-C(5))-METHYLTRANSFERASE"/>
    <property type="match status" value="1"/>
</dbReference>
<dbReference type="InterPro" id="IPR029063">
    <property type="entry name" value="SAM-dependent_MTases_sf"/>
</dbReference>
<name>A0A0D2JN56_9EURO</name>
<dbReference type="GO" id="GO:0003723">
    <property type="term" value="F:RNA binding"/>
    <property type="evidence" value="ECO:0007669"/>
    <property type="project" value="UniProtKB-UniRule"/>
</dbReference>
<evidence type="ECO:0000256" key="2">
    <source>
        <dbReference type="ARBA" id="ARBA00022679"/>
    </source>
</evidence>
<evidence type="ECO:0000256" key="3">
    <source>
        <dbReference type="ARBA" id="ARBA00022691"/>
    </source>
</evidence>
<dbReference type="InterPro" id="IPR049560">
    <property type="entry name" value="MeTrfase_RsmB-F_NOP2_cat"/>
</dbReference>
<dbReference type="OrthoDB" id="435282at2759"/>
<keyword evidence="9" id="KW-1185">Reference proteome</keyword>
<dbReference type="Gene3D" id="3.40.50.150">
    <property type="entry name" value="Vaccinia Virus protein VP39"/>
    <property type="match status" value="1"/>
</dbReference>
<protein>
    <recommendedName>
        <fullName evidence="7">SAM-dependent MTase RsmB/NOP-type domain-containing protein</fullName>
    </recommendedName>
</protein>
<feature type="binding site" evidence="5">
    <location>
        <begin position="243"/>
        <end position="249"/>
    </location>
    <ligand>
        <name>S-adenosyl-L-methionine</name>
        <dbReference type="ChEBI" id="CHEBI:59789"/>
    </ligand>
</feature>
<feature type="binding site" evidence="5">
    <location>
        <position position="319"/>
    </location>
    <ligand>
        <name>S-adenosyl-L-methionine</name>
        <dbReference type="ChEBI" id="CHEBI:59789"/>
    </ligand>
</feature>
<dbReference type="RefSeq" id="XP_016628910.1">
    <property type="nucleotide sequence ID" value="XM_016779971.1"/>
</dbReference>
<dbReference type="InterPro" id="IPR001678">
    <property type="entry name" value="MeTrfase_RsmB-F_NOP2_dom"/>
</dbReference>
<dbReference type="AlphaFoldDB" id="A0A0D2JN56"/>
<dbReference type="Pfam" id="PF21148">
    <property type="entry name" value="NSUN5_fdxn-like"/>
    <property type="match status" value="1"/>
</dbReference>
<dbReference type="VEuPathDB" id="FungiDB:Z520_09477"/>
<dbReference type="InterPro" id="IPR049561">
    <property type="entry name" value="NSUN5_7_fdxn-like"/>
</dbReference>
<evidence type="ECO:0000256" key="1">
    <source>
        <dbReference type="ARBA" id="ARBA00022603"/>
    </source>
</evidence>
<dbReference type="PRINTS" id="PR02008">
    <property type="entry name" value="RCMTFAMILY"/>
</dbReference>
<dbReference type="Pfam" id="PF21153">
    <property type="entry name" value="NSUN5_N"/>
    <property type="match status" value="1"/>
</dbReference>
<dbReference type="InterPro" id="IPR048889">
    <property type="entry name" value="NSUN5_RCM1_N"/>
</dbReference>
<feature type="region of interest" description="Disordered" evidence="6">
    <location>
        <begin position="508"/>
        <end position="531"/>
    </location>
</feature>
<proteinExistence type="inferred from homology"/>
<evidence type="ECO:0000256" key="6">
    <source>
        <dbReference type="SAM" id="MobiDB-lite"/>
    </source>
</evidence>
<reference evidence="8 9" key="1">
    <citation type="submission" date="2015-01" db="EMBL/GenBank/DDBJ databases">
        <title>The Genome Sequence of Fonsecaea multimorphosa CBS 102226.</title>
        <authorList>
            <consortium name="The Broad Institute Genomics Platform"/>
            <person name="Cuomo C."/>
            <person name="de Hoog S."/>
            <person name="Gorbushina A."/>
            <person name="Stielow B."/>
            <person name="Teixiera M."/>
            <person name="Abouelleil A."/>
            <person name="Chapman S.B."/>
            <person name="Priest M."/>
            <person name="Young S.K."/>
            <person name="Wortman J."/>
            <person name="Nusbaum C."/>
            <person name="Birren B."/>
        </authorList>
    </citation>
    <scope>NUCLEOTIDE SEQUENCE [LARGE SCALE GENOMIC DNA]</scope>
    <source>
        <strain evidence="8 9">CBS 102226</strain>
    </source>
</reference>
<evidence type="ECO:0000256" key="5">
    <source>
        <dbReference type="PROSITE-ProRule" id="PRU01023"/>
    </source>
</evidence>
<evidence type="ECO:0000256" key="4">
    <source>
        <dbReference type="ARBA" id="ARBA00022884"/>
    </source>
</evidence>
<dbReference type="EMBL" id="KN848085">
    <property type="protein sequence ID" value="KIX94787.1"/>
    <property type="molecule type" value="Genomic_DNA"/>
</dbReference>
<evidence type="ECO:0000259" key="7">
    <source>
        <dbReference type="PROSITE" id="PS51686"/>
    </source>
</evidence>
<keyword evidence="1 5" id="KW-0489">Methyltransferase</keyword>
<feature type="region of interest" description="Disordered" evidence="6">
    <location>
        <begin position="329"/>
        <end position="382"/>
    </location>
</feature>
<dbReference type="PANTHER" id="PTHR22807">
    <property type="entry name" value="NOP2 YEAST -RELATED NOL1/NOP2/FMU SUN DOMAIN-CONTAINING"/>
    <property type="match status" value="1"/>
</dbReference>
<sequence>MSLYYDAATVLTTTAQEGSLKSRIYGNKLGLRSKPAHIYALISETAKYDQFIKEVVDNAGLLAQEQKLTPLLSLLLVHDHFFSKNGLAAPSAHPLRQAIDRNKTRLQAEFTKARLRRRCTTLDELRRSLLAESPRVYRSQPRWVRINTLKTSLAQELATTFEGYQSVATITEVTNAFATEKVLAIDRHVPNLVALPPEADVTKTQAYKAGELILQDKASCFPAYMLVGERESSPDIGDCIDACAAPGNKTSHLAALLAENGKTESKLFACERDSHRSKTLFSMMQKSGSEAVTVQPSCDFLTLSPRDVKYKRVTHLLLDPSCSGSGIVGREDVPSLTLPVDPRSEKTHPSTSQKTSRKRKREHDSNEAMNNTSEAEETKEVALDSTRLLKLSNLQTMIVEHALSFPAAVRVTYSTCSIHVEENEAVVSRVLQSAAAKEGRWRLLRREEQACGMRGWAHRGIAVTDGVASRLSALSEEDREACIRCHPGDDEGTMGFFVCCFVRSPLETTPQSTGEAGETQDGQESWEGFSD</sequence>
<evidence type="ECO:0000313" key="9">
    <source>
        <dbReference type="Proteomes" id="UP000053411"/>
    </source>
</evidence>
<dbReference type="STRING" id="1442371.A0A0D2JN56"/>
<dbReference type="GO" id="GO:0070475">
    <property type="term" value="P:rRNA base methylation"/>
    <property type="evidence" value="ECO:0007669"/>
    <property type="project" value="TreeGrafter"/>
</dbReference>
<dbReference type="GO" id="GO:0008173">
    <property type="term" value="F:RNA methyltransferase activity"/>
    <property type="evidence" value="ECO:0007669"/>
    <property type="project" value="InterPro"/>
</dbReference>
<keyword evidence="3 5" id="KW-0949">S-adenosyl-L-methionine</keyword>
<dbReference type="Proteomes" id="UP000053411">
    <property type="component" value="Unassembled WGS sequence"/>
</dbReference>
<dbReference type="GO" id="GO:0005730">
    <property type="term" value="C:nucleolus"/>
    <property type="evidence" value="ECO:0007669"/>
    <property type="project" value="TreeGrafter"/>
</dbReference>
<feature type="active site" description="Nucleophile" evidence="5">
    <location>
        <position position="416"/>
    </location>
</feature>
<keyword evidence="4 5" id="KW-0694">RNA-binding</keyword>